<dbReference type="Pfam" id="PF00806">
    <property type="entry name" value="PUF"/>
    <property type="match status" value="8"/>
</dbReference>
<feature type="compositionally biased region" description="Low complexity" evidence="8">
    <location>
        <begin position="258"/>
        <end position="276"/>
    </location>
</feature>
<reference evidence="10 11" key="1">
    <citation type="journal article" date="2020" name="IScience">
        <title>Genome Sequencing of the Endangered Kingdonia uniflora (Circaeasteraceae, Ranunculales) Reveals Potential Mechanisms of Evolutionary Specialization.</title>
        <authorList>
            <person name="Sun Y."/>
            <person name="Deng T."/>
            <person name="Zhang A."/>
            <person name="Moore M.J."/>
            <person name="Landis J.B."/>
            <person name="Lin N."/>
            <person name="Zhang H."/>
            <person name="Zhang X."/>
            <person name="Huang J."/>
            <person name="Zhang X."/>
            <person name="Sun H."/>
            <person name="Wang H."/>
        </authorList>
    </citation>
    <scope>NUCLEOTIDE SEQUENCE [LARGE SCALE GENOMIC DNA]</scope>
    <source>
        <strain evidence="10">TB1705</strain>
        <tissue evidence="10">Leaf</tissue>
    </source>
</reference>
<evidence type="ECO:0000256" key="1">
    <source>
        <dbReference type="ARBA" id="ARBA00004496"/>
    </source>
</evidence>
<dbReference type="InterPro" id="IPR011989">
    <property type="entry name" value="ARM-like"/>
</dbReference>
<dbReference type="PANTHER" id="PTHR12537:SF187">
    <property type="entry name" value="OS04G0276200 PROTEIN"/>
    <property type="match status" value="1"/>
</dbReference>
<evidence type="ECO:0000313" key="10">
    <source>
        <dbReference type="EMBL" id="KAF6150307.1"/>
    </source>
</evidence>
<dbReference type="PROSITE" id="PS50303">
    <property type="entry name" value="PUM_HD"/>
    <property type="match status" value="1"/>
</dbReference>
<evidence type="ECO:0000259" key="9">
    <source>
        <dbReference type="PROSITE" id="PS50303"/>
    </source>
</evidence>
<dbReference type="GO" id="GO:0003729">
    <property type="term" value="F:mRNA binding"/>
    <property type="evidence" value="ECO:0007669"/>
    <property type="project" value="TreeGrafter"/>
</dbReference>
<comment type="function">
    <text evidence="6">Sequence-specific RNA-binding protein that regulates translation and mRNA stability by binding the 3'-UTR of target mRNAs. Binds the APUM-binding elements (APBEs) in the 3'-UTR mRNA sequence of CLV1, PNH, WUS and FAS2.</text>
</comment>
<evidence type="ECO:0000313" key="11">
    <source>
        <dbReference type="Proteomes" id="UP000541444"/>
    </source>
</evidence>
<proteinExistence type="predicted"/>
<dbReference type="GO" id="GO:0006417">
    <property type="term" value="P:regulation of translation"/>
    <property type="evidence" value="ECO:0007669"/>
    <property type="project" value="UniProtKB-KW"/>
</dbReference>
<dbReference type="InterPro" id="IPR033712">
    <property type="entry name" value="Pumilio_RNA-bd"/>
</dbReference>
<sequence>MLSEMGSFGEDLGKELGMLRREQRWQEANDRERELNVYRSGSAPPTVQGSLAAVGGLFGGGGQSGVNSSLTDDEIRSDPAYLSYYYSNGNLNPRLPPPLLSKEDWRVAQRSGLGGIGDRRRVSNNNHVGEGGNRSLFSSQPGFNSQKEEGELDSRQLQSSAEWGSDGLIGFSGIGLGNKKKSLADIFQDDMGRTSPIPVHHPSRPASRNAFSNDVDTMGSVEAQLAQLHHELAFPDALLSGSVPGLSSAQTIGASASHAFPSSLSPSLSGSTTPHPQLISRAPSPGLPPVGANKRINNGLKSFNGISSGMSDSTDLVAALSGMSLSANAGDGEMHQQSQIQQQIDDHQNFLFNLPSGQSHIKQNLYLTKSNSGNFGSTKALNVVGDLGVEQINHEQSAHFYLNGATGSPSHYHYSDGTNPGFANYGLNAHPVNQALPSMMASQFGNSNLPPLYENVAAASVMVANGIDSRAFYGGLPLGTNLSGAVELQNLQRIGNQTVPVMDPMYLQYLAHFAAVNDPSIDRSYMGNSNVDLLELQKAYIAALSPQKSPYGVPFLGKSLALNPGYYGNPTFGLGSYPGSPVGPNSPVGPGSPMRHNERNMRFPSGMKNLGVMGSWHSEAGAESFPSSLLEEFKSNKTRCFELSEIAGYVGEFSSDQYGSRFIQQKLETATVEEKNMVFEEIMPQAFSLMTDVFGNYVIQKFFEHGTSSQTRELANVLNGNVLALSLQMYGCRVIQKAIEVVDLDQQTKMVAELDGHIMRCVRDQNGNHVIQKCIECIPQEEIQFIISTFYNQVVTLSTHPYGCRVIQRVLEHCSDPKTQQIMMDEIMNSVCMLGHDQYGNYVVQHVLQHGKPNERSCIIKKLAGQIVQMSQEKYASNVVEKCLSFGGPAERQILVNEMLGTTDENEPLQAMMKDQFGNYVVQKVLETSDDQQREMILSRIKVHLNALKKYTYGKHIVARVEKLVAAGGLSTTKDTGSGRGLSTTKVRGPLRHNSFPDLEHEYKGYPEINGRGLDPRMFGPLVDDDNDIPQSNEFFKIICIDVPPSNEPSIPQSNMRGSIDHAYQLLTSYFAEVRYGVAYTNYVESWNNVILKVTDPPIHVFIEELREICSEMSYTYKEEAEKSQARLTPWATDHCESRKFVEDSLTCRVRTLRHHFQMTSYGRTDSVNIEDGTCSYRWW</sequence>
<keyword evidence="2" id="KW-0963">Cytoplasm</keyword>
<dbReference type="CDD" id="cd07920">
    <property type="entry name" value="Pumilio"/>
    <property type="match status" value="1"/>
</dbReference>
<keyword evidence="5" id="KW-0694">RNA-binding</keyword>
<protein>
    <recommendedName>
        <fullName evidence="9">PUM-HD domain-containing protein</fullName>
    </recommendedName>
</protein>
<feature type="repeat" description="Pumilio" evidence="7">
    <location>
        <begin position="826"/>
        <end position="861"/>
    </location>
</feature>
<dbReference type="Gene3D" id="1.25.10.10">
    <property type="entry name" value="Leucine-rich Repeat Variant"/>
    <property type="match status" value="1"/>
</dbReference>
<evidence type="ECO:0000256" key="3">
    <source>
        <dbReference type="ARBA" id="ARBA00022737"/>
    </source>
</evidence>
<feature type="repeat" description="Pumilio" evidence="7">
    <location>
        <begin position="898"/>
        <end position="939"/>
    </location>
</feature>
<feature type="repeat" description="Pumilio" evidence="7">
    <location>
        <begin position="753"/>
        <end position="788"/>
    </location>
</feature>
<dbReference type="PROSITE" id="PS50302">
    <property type="entry name" value="PUM"/>
    <property type="match status" value="8"/>
</dbReference>
<gene>
    <name evidence="10" type="ORF">GIB67_034006</name>
</gene>
<accession>A0A7J7M608</accession>
<dbReference type="GO" id="GO:0005737">
    <property type="term" value="C:cytoplasm"/>
    <property type="evidence" value="ECO:0007669"/>
    <property type="project" value="UniProtKB-SubCell"/>
</dbReference>
<comment type="subcellular location">
    <subcellularLocation>
        <location evidence="1">Cytoplasm</location>
    </subcellularLocation>
</comment>
<keyword evidence="4" id="KW-0810">Translation regulation</keyword>
<dbReference type="InterPro" id="IPR033133">
    <property type="entry name" value="PUM-HD"/>
</dbReference>
<dbReference type="SUPFAM" id="SSF48371">
    <property type="entry name" value="ARM repeat"/>
    <property type="match status" value="1"/>
</dbReference>
<evidence type="ECO:0000256" key="4">
    <source>
        <dbReference type="ARBA" id="ARBA00022845"/>
    </source>
</evidence>
<evidence type="ECO:0000256" key="8">
    <source>
        <dbReference type="SAM" id="MobiDB-lite"/>
    </source>
</evidence>
<feature type="region of interest" description="Disordered" evidence="8">
    <location>
        <begin position="258"/>
        <end position="293"/>
    </location>
</feature>
<feature type="repeat" description="Pumilio" evidence="7">
    <location>
        <begin position="789"/>
        <end position="825"/>
    </location>
</feature>
<feature type="compositionally biased region" description="Polar residues" evidence="8">
    <location>
        <begin position="972"/>
        <end position="986"/>
    </location>
</feature>
<evidence type="ECO:0000256" key="5">
    <source>
        <dbReference type="ARBA" id="ARBA00022884"/>
    </source>
</evidence>
<feature type="repeat" description="Pumilio" evidence="7">
    <location>
        <begin position="645"/>
        <end position="680"/>
    </location>
</feature>
<dbReference type="InterPro" id="IPR016024">
    <property type="entry name" value="ARM-type_fold"/>
</dbReference>
<feature type="region of interest" description="Disordered" evidence="8">
    <location>
        <begin position="114"/>
        <end position="159"/>
    </location>
</feature>
<feature type="repeat" description="Pumilio" evidence="7">
    <location>
        <begin position="862"/>
        <end position="897"/>
    </location>
</feature>
<dbReference type="FunFam" id="1.25.10.10:FF:000004">
    <property type="entry name" value="Pumilio homolog 1 isoform 2"/>
    <property type="match status" value="1"/>
</dbReference>
<name>A0A7J7M608_9MAGN</name>
<evidence type="ECO:0000256" key="6">
    <source>
        <dbReference type="ARBA" id="ARBA00055193"/>
    </source>
</evidence>
<feature type="repeat" description="Pumilio" evidence="7">
    <location>
        <begin position="717"/>
        <end position="752"/>
    </location>
</feature>
<dbReference type="InterPro" id="IPR012940">
    <property type="entry name" value="NABP"/>
</dbReference>
<keyword evidence="3" id="KW-0677">Repeat</keyword>
<dbReference type="OrthoDB" id="668540at2759"/>
<organism evidence="10 11">
    <name type="scientific">Kingdonia uniflora</name>
    <dbReference type="NCBI Taxonomy" id="39325"/>
    <lineage>
        <taxon>Eukaryota</taxon>
        <taxon>Viridiplantae</taxon>
        <taxon>Streptophyta</taxon>
        <taxon>Embryophyta</taxon>
        <taxon>Tracheophyta</taxon>
        <taxon>Spermatophyta</taxon>
        <taxon>Magnoliopsida</taxon>
        <taxon>Ranunculales</taxon>
        <taxon>Circaeasteraceae</taxon>
        <taxon>Kingdonia</taxon>
    </lineage>
</organism>
<evidence type="ECO:0000256" key="7">
    <source>
        <dbReference type="PROSITE-ProRule" id="PRU00317"/>
    </source>
</evidence>
<evidence type="ECO:0000256" key="2">
    <source>
        <dbReference type="ARBA" id="ARBA00022490"/>
    </source>
</evidence>
<feature type="repeat" description="Pumilio" evidence="7">
    <location>
        <begin position="681"/>
        <end position="716"/>
    </location>
</feature>
<feature type="region of interest" description="Disordered" evidence="8">
    <location>
        <begin position="972"/>
        <end position="994"/>
    </location>
</feature>
<dbReference type="Pfam" id="PF07990">
    <property type="entry name" value="NABP"/>
    <property type="match status" value="1"/>
</dbReference>
<dbReference type="SMART" id="SM00025">
    <property type="entry name" value="Pumilio"/>
    <property type="match status" value="8"/>
</dbReference>
<dbReference type="AlphaFoldDB" id="A0A7J7M608"/>
<dbReference type="PANTHER" id="PTHR12537">
    <property type="entry name" value="RNA BINDING PROTEIN PUMILIO-RELATED"/>
    <property type="match status" value="1"/>
</dbReference>
<feature type="domain" description="PUM-HD" evidence="9">
    <location>
        <begin position="625"/>
        <end position="965"/>
    </location>
</feature>
<dbReference type="InterPro" id="IPR001313">
    <property type="entry name" value="Pumilio_RNA-bd_rpt"/>
</dbReference>
<feature type="compositionally biased region" description="Polar residues" evidence="8">
    <location>
        <begin position="135"/>
        <end position="145"/>
    </location>
</feature>
<dbReference type="Proteomes" id="UP000541444">
    <property type="component" value="Unassembled WGS sequence"/>
</dbReference>
<dbReference type="EMBL" id="JACGCM010001747">
    <property type="protein sequence ID" value="KAF6150307.1"/>
    <property type="molecule type" value="Genomic_DNA"/>
</dbReference>
<keyword evidence="11" id="KW-1185">Reference proteome</keyword>
<comment type="caution">
    <text evidence="10">The sequence shown here is derived from an EMBL/GenBank/DDBJ whole genome shotgun (WGS) entry which is preliminary data.</text>
</comment>